<name>A0A9D4K703_DREPO</name>
<evidence type="ECO:0000256" key="1">
    <source>
        <dbReference type="SAM" id="MobiDB-lite"/>
    </source>
</evidence>
<dbReference type="EMBL" id="JAIWYP010000004">
    <property type="protein sequence ID" value="KAH3834094.1"/>
    <property type="molecule type" value="Genomic_DNA"/>
</dbReference>
<proteinExistence type="predicted"/>
<gene>
    <name evidence="2" type="ORF">DPMN_107413</name>
</gene>
<dbReference type="AlphaFoldDB" id="A0A9D4K703"/>
<reference evidence="2" key="2">
    <citation type="submission" date="2020-11" db="EMBL/GenBank/DDBJ databases">
        <authorList>
            <person name="McCartney M.A."/>
            <person name="Auch B."/>
            <person name="Kono T."/>
            <person name="Mallez S."/>
            <person name="Becker A."/>
            <person name="Gohl D.M."/>
            <person name="Silverstein K.A.T."/>
            <person name="Koren S."/>
            <person name="Bechman K.B."/>
            <person name="Herman A."/>
            <person name="Abrahante J.E."/>
            <person name="Garbe J."/>
        </authorList>
    </citation>
    <scope>NUCLEOTIDE SEQUENCE</scope>
    <source>
        <strain evidence="2">Duluth1</strain>
        <tissue evidence="2">Whole animal</tissue>
    </source>
</reference>
<dbReference type="Proteomes" id="UP000828390">
    <property type="component" value="Unassembled WGS sequence"/>
</dbReference>
<comment type="caution">
    <text evidence="2">The sequence shown here is derived from an EMBL/GenBank/DDBJ whole genome shotgun (WGS) entry which is preliminary data.</text>
</comment>
<evidence type="ECO:0000313" key="3">
    <source>
        <dbReference type="Proteomes" id="UP000828390"/>
    </source>
</evidence>
<reference evidence="2" key="1">
    <citation type="journal article" date="2019" name="bioRxiv">
        <title>The Genome of the Zebra Mussel, Dreissena polymorpha: A Resource for Invasive Species Research.</title>
        <authorList>
            <person name="McCartney M.A."/>
            <person name="Auch B."/>
            <person name="Kono T."/>
            <person name="Mallez S."/>
            <person name="Zhang Y."/>
            <person name="Obille A."/>
            <person name="Becker A."/>
            <person name="Abrahante J.E."/>
            <person name="Garbe J."/>
            <person name="Badalamenti J.P."/>
            <person name="Herman A."/>
            <person name="Mangelson H."/>
            <person name="Liachko I."/>
            <person name="Sullivan S."/>
            <person name="Sone E.D."/>
            <person name="Koren S."/>
            <person name="Silverstein K.A.T."/>
            <person name="Beckman K.B."/>
            <person name="Gohl D.M."/>
        </authorList>
    </citation>
    <scope>NUCLEOTIDE SEQUENCE</scope>
    <source>
        <strain evidence="2">Duluth1</strain>
        <tissue evidence="2">Whole animal</tissue>
    </source>
</reference>
<sequence length="53" mass="5885">MFLYPERRPLREVLSGEVPSNFKGAERCPPSKSGGADKCPMSEFSRRISAPSQ</sequence>
<evidence type="ECO:0000313" key="2">
    <source>
        <dbReference type="EMBL" id="KAH3834094.1"/>
    </source>
</evidence>
<keyword evidence="3" id="KW-1185">Reference proteome</keyword>
<organism evidence="2 3">
    <name type="scientific">Dreissena polymorpha</name>
    <name type="common">Zebra mussel</name>
    <name type="synonym">Mytilus polymorpha</name>
    <dbReference type="NCBI Taxonomy" id="45954"/>
    <lineage>
        <taxon>Eukaryota</taxon>
        <taxon>Metazoa</taxon>
        <taxon>Spiralia</taxon>
        <taxon>Lophotrochozoa</taxon>
        <taxon>Mollusca</taxon>
        <taxon>Bivalvia</taxon>
        <taxon>Autobranchia</taxon>
        <taxon>Heteroconchia</taxon>
        <taxon>Euheterodonta</taxon>
        <taxon>Imparidentia</taxon>
        <taxon>Neoheterodontei</taxon>
        <taxon>Myida</taxon>
        <taxon>Dreissenoidea</taxon>
        <taxon>Dreissenidae</taxon>
        <taxon>Dreissena</taxon>
    </lineage>
</organism>
<protein>
    <submittedName>
        <fullName evidence="2">Uncharacterized protein</fullName>
    </submittedName>
</protein>
<feature type="region of interest" description="Disordered" evidence="1">
    <location>
        <begin position="20"/>
        <end position="53"/>
    </location>
</feature>
<accession>A0A9D4K703</accession>